<dbReference type="FunCoup" id="K1WT11">
    <property type="interactions" value="32"/>
</dbReference>
<feature type="chain" id="PRO_5003853122" evidence="7">
    <location>
        <begin position="19"/>
        <end position="244"/>
    </location>
</feature>
<evidence type="ECO:0000256" key="2">
    <source>
        <dbReference type="ARBA" id="ARBA00022723"/>
    </source>
</evidence>
<dbReference type="Gene3D" id="3.20.20.370">
    <property type="entry name" value="Glycoside hydrolase/deacetylase"/>
    <property type="match status" value="1"/>
</dbReference>
<evidence type="ECO:0000313" key="9">
    <source>
        <dbReference type="EMBL" id="EKD20785.1"/>
    </source>
</evidence>
<dbReference type="EMBL" id="JH921429">
    <property type="protein sequence ID" value="EKD20785.1"/>
    <property type="molecule type" value="Genomic_DNA"/>
</dbReference>
<comment type="cofactor">
    <cofactor evidence="1">
        <name>Co(2+)</name>
        <dbReference type="ChEBI" id="CHEBI:48828"/>
    </cofactor>
</comment>
<proteinExistence type="predicted"/>
<dbReference type="GO" id="GO:0046872">
    <property type="term" value="F:metal ion binding"/>
    <property type="evidence" value="ECO:0007669"/>
    <property type="project" value="UniProtKB-KW"/>
</dbReference>
<dbReference type="KEGG" id="mbe:MBM_01467"/>
<organism evidence="9 10">
    <name type="scientific">Marssonina brunnea f. sp. multigermtubi (strain MB_m1)</name>
    <name type="common">Marssonina leaf spot fungus</name>
    <dbReference type="NCBI Taxonomy" id="1072389"/>
    <lineage>
        <taxon>Eukaryota</taxon>
        <taxon>Fungi</taxon>
        <taxon>Dikarya</taxon>
        <taxon>Ascomycota</taxon>
        <taxon>Pezizomycotina</taxon>
        <taxon>Leotiomycetes</taxon>
        <taxon>Helotiales</taxon>
        <taxon>Drepanopezizaceae</taxon>
        <taxon>Drepanopeziza</taxon>
    </lineage>
</organism>
<dbReference type="PANTHER" id="PTHR46471:SF2">
    <property type="entry name" value="CHITIN DEACETYLASE-RELATED"/>
    <property type="match status" value="1"/>
</dbReference>
<dbReference type="Proteomes" id="UP000006753">
    <property type="component" value="Unassembled WGS sequence"/>
</dbReference>
<protein>
    <submittedName>
        <fullName evidence="9">Chitin deacetylase</fullName>
    </submittedName>
</protein>
<accession>K1WT11</accession>
<dbReference type="Pfam" id="PF01522">
    <property type="entry name" value="Polysacc_deac_1"/>
    <property type="match status" value="1"/>
</dbReference>
<dbReference type="GeneID" id="18757402"/>
<keyword evidence="10" id="KW-1185">Reference proteome</keyword>
<dbReference type="InParanoid" id="K1WT11"/>
<sequence>MKLFTSTLALFGLAMTAAQPVVDNILVEARHAPIGQFISHCSVPGTVALTFDDGPSIHTPGLIQMLSKRGVVATFFVNGYTAAWTPDWHAIVRRAYNDGHQIASHTFSHRDLSTLSWADMEWEMLENERQIAAAVGVIPTYMRPPYLNCNDACLTLMRNLGYSVISTDLDSKDYENQRNIWNSAGLFDGDLNYGGNLALAHDIYGQTVQVLTPHMLDIVLRRGLKPVTVAQCLGDYKDWYRSPR</sequence>
<keyword evidence="4" id="KW-0378">Hydrolase</keyword>
<dbReference type="PANTHER" id="PTHR46471">
    <property type="entry name" value="CHITIN DEACETYLASE"/>
    <property type="match status" value="1"/>
</dbReference>
<evidence type="ECO:0000256" key="5">
    <source>
        <dbReference type="ARBA" id="ARBA00023277"/>
    </source>
</evidence>
<keyword evidence="5" id="KW-0119">Carbohydrate metabolism</keyword>
<dbReference type="SUPFAM" id="SSF88713">
    <property type="entry name" value="Glycoside hydrolase/deacetylase"/>
    <property type="match status" value="1"/>
</dbReference>
<keyword evidence="3 7" id="KW-0732">Signal</keyword>
<name>K1WT11_MARBU</name>
<dbReference type="AlphaFoldDB" id="K1WT11"/>
<dbReference type="InterPro" id="IPR002509">
    <property type="entry name" value="NODB_dom"/>
</dbReference>
<dbReference type="GO" id="GO:0005975">
    <property type="term" value="P:carbohydrate metabolic process"/>
    <property type="evidence" value="ECO:0007669"/>
    <property type="project" value="InterPro"/>
</dbReference>
<dbReference type="CDD" id="cd10951">
    <property type="entry name" value="CE4_ClCDA_like"/>
    <property type="match status" value="1"/>
</dbReference>
<evidence type="ECO:0000256" key="6">
    <source>
        <dbReference type="ARBA" id="ARBA00023285"/>
    </source>
</evidence>
<keyword evidence="2" id="KW-0479">Metal-binding</keyword>
<evidence type="ECO:0000259" key="8">
    <source>
        <dbReference type="PROSITE" id="PS51677"/>
    </source>
</evidence>
<dbReference type="eggNOG" id="ENOG502QRIP">
    <property type="taxonomic scope" value="Eukaryota"/>
</dbReference>
<evidence type="ECO:0000256" key="4">
    <source>
        <dbReference type="ARBA" id="ARBA00022801"/>
    </source>
</evidence>
<feature type="signal peptide" evidence="7">
    <location>
        <begin position="1"/>
        <end position="18"/>
    </location>
</feature>
<evidence type="ECO:0000256" key="7">
    <source>
        <dbReference type="SAM" id="SignalP"/>
    </source>
</evidence>
<dbReference type="OMA" id="HDSHQHT"/>
<dbReference type="InterPro" id="IPR011330">
    <property type="entry name" value="Glyco_hydro/deAcase_b/a-brl"/>
</dbReference>
<evidence type="ECO:0000256" key="1">
    <source>
        <dbReference type="ARBA" id="ARBA00001941"/>
    </source>
</evidence>
<gene>
    <name evidence="9" type="ORF">MBM_01467</name>
</gene>
<dbReference type="PROSITE" id="PS51677">
    <property type="entry name" value="NODB"/>
    <property type="match status" value="1"/>
</dbReference>
<evidence type="ECO:0000313" key="10">
    <source>
        <dbReference type="Proteomes" id="UP000006753"/>
    </source>
</evidence>
<feature type="domain" description="NodB homology" evidence="8">
    <location>
        <begin position="45"/>
        <end position="227"/>
    </location>
</feature>
<dbReference type="HOGENOM" id="CLU_021264_11_1_1"/>
<dbReference type="STRING" id="1072389.K1WT11"/>
<dbReference type="OrthoDB" id="407355at2759"/>
<keyword evidence="6" id="KW-0170">Cobalt</keyword>
<evidence type="ECO:0000256" key="3">
    <source>
        <dbReference type="ARBA" id="ARBA00022729"/>
    </source>
</evidence>
<dbReference type="GO" id="GO:0016810">
    <property type="term" value="F:hydrolase activity, acting on carbon-nitrogen (but not peptide) bonds"/>
    <property type="evidence" value="ECO:0007669"/>
    <property type="project" value="InterPro"/>
</dbReference>
<dbReference type="RefSeq" id="XP_007289356.1">
    <property type="nucleotide sequence ID" value="XM_007289294.1"/>
</dbReference>
<reference evidence="9 10" key="1">
    <citation type="journal article" date="2012" name="BMC Genomics">
        <title>Sequencing the genome of Marssonina brunnea reveals fungus-poplar co-evolution.</title>
        <authorList>
            <person name="Zhu S."/>
            <person name="Cao Y.-Z."/>
            <person name="Jiang C."/>
            <person name="Tan B.-Y."/>
            <person name="Wang Z."/>
            <person name="Feng S."/>
            <person name="Zhang L."/>
            <person name="Su X.-H."/>
            <person name="Brejova B."/>
            <person name="Vinar T."/>
            <person name="Xu M."/>
            <person name="Wang M.-X."/>
            <person name="Zhang S.-G."/>
            <person name="Huang M.-R."/>
            <person name="Wu R."/>
            <person name="Zhou Y."/>
        </authorList>
    </citation>
    <scope>NUCLEOTIDE SEQUENCE [LARGE SCALE GENOMIC DNA]</scope>
    <source>
        <strain evidence="9 10">MB_m1</strain>
    </source>
</reference>